<dbReference type="InParanoid" id="A0A1Y2H0G6"/>
<dbReference type="GO" id="GO:0004672">
    <property type="term" value="F:protein kinase activity"/>
    <property type="evidence" value="ECO:0007669"/>
    <property type="project" value="InterPro"/>
</dbReference>
<accession>A0A1Y2H0G6</accession>
<dbReference type="Proteomes" id="UP000193648">
    <property type="component" value="Unassembled WGS sequence"/>
</dbReference>
<dbReference type="AlphaFoldDB" id="A0A1Y2H0G6"/>
<feature type="region of interest" description="Disordered" evidence="1">
    <location>
        <begin position="9"/>
        <end position="90"/>
    </location>
</feature>
<feature type="compositionally biased region" description="Polar residues" evidence="1">
    <location>
        <begin position="29"/>
        <end position="58"/>
    </location>
</feature>
<sequence length="165" mass="18378">MAPLLEQLKNFIRHGKSGKDMKPRDSGASVHSSSHQPSTKPRSRAGSRNSSPSRNIATSAEHRSTATSNHQQDHDAITAAGTNAGNFNNTNTEAASRIVAEEKQQKSKMPVYPGLERYKLIEKMGDGAFSNVYKAHDTRMDRMVAVKVVRKFELNAHQVRYGYYF</sequence>
<dbReference type="SUPFAM" id="SSF56112">
    <property type="entry name" value="Protein kinase-like (PK-like)"/>
    <property type="match status" value="1"/>
</dbReference>
<dbReference type="STRING" id="64571.A0A1Y2H0G6"/>
<keyword evidence="4" id="KW-1185">Reference proteome</keyword>
<dbReference type="InterPro" id="IPR000719">
    <property type="entry name" value="Prot_kinase_dom"/>
</dbReference>
<dbReference type="GeneID" id="33561473"/>
<feature type="domain" description="Protein kinase" evidence="2">
    <location>
        <begin position="118"/>
        <end position="165"/>
    </location>
</feature>
<dbReference type="InterPro" id="IPR011009">
    <property type="entry name" value="Kinase-like_dom_sf"/>
</dbReference>
<name>A0A1Y2H0G6_9FUNG</name>
<proteinExistence type="predicted"/>
<evidence type="ECO:0000313" key="4">
    <source>
        <dbReference type="Proteomes" id="UP000193648"/>
    </source>
</evidence>
<feature type="compositionally biased region" description="Low complexity" evidence="1">
    <location>
        <begin position="78"/>
        <end position="90"/>
    </location>
</feature>
<organism evidence="3 4">
    <name type="scientific">Lobosporangium transversale</name>
    <dbReference type="NCBI Taxonomy" id="64571"/>
    <lineage>
        <taxon>Eukaryota</taxon>
        <taxon>Fungi</taxon>
        <taxon>Fungi incertae sedis</taxon>
        <taxon>Mucoromycota</taxon>
        <taxon>Mortierellomycotina</taxon>
        <taxon>Mortierellomycetes</taxon>
        <taxon>Mortierellales</taxon>
        <taxon>Mortierellaceae</taxon>
        <taxon>Lobosporangium</taxon>
    </lineage>
</organism>
<evidence type="ECO:0000256" key="1">
    <source>
        <dbReference type="SAM" id="MobiDB-lite"/>
    </source>
</evidence>
<gene>
    <name evidence="3" type="ORF">BCR41DRAFT_157580</name>
</gene>
<reference evidence="3 4" key="1">
    <citation type="submission" date="2016-07" db="EMBL/GenBank/DDBJ databases">
        <title>Pervasive Adenine N6-methylation of Active Genes in Fungi.</title>
        <authorList>
            <consortium name="DOE Joint Genome Institute"/>
            <person name="Mondo S.J."/>
            <person name="Dannebaum R.O."/>
            <person name="Kuo R.C."/>
            <person name="Labutti K."/>
            <person name="Haridas S."/>
            <person name="Kuo A."/>
            <person name="Salamov A."/>
            <person name="Ahrendt S.R."/>
            <person name="Lipzen A."/>
            <person name="Sullivan W."/>
            <person name="Andreopoulos W.B."/>
            <person name="Clum A."/>
            <person name="Lindquist E."/>
            <person name="Daum C."/>
            <person name="Ramamoorthy G.K."/>
            <person name="Gryganskyi A."/>
            <person name="Culley D."/>
            <person name="Magnuson J.K."/>
            <person name="James T.Y."/>
            <person name="O'Malley M.A."/>
            <person name="Stajich J.E."/>
            <person name="Spatafora J.W."/>
            <person name="Visel A."/>
            <person name="Grigoriev I.V."/>
        </authorList>
    </citation>
    <scope>NUCLEOTIDE SEQUENCE [LARGE SCALE GENOMIC DNA]</scope>
    <source>
        <strain evidence="3 4">NRRL 3116</strain>
    </source>
</reference>
<evidence type="ECO:0000313" key="3">
    <source>
        <dbReference type="EMBL" id="ORZ27544.1"/>
    </source>
</evidence>
<dbReference type="RefSeq" id="XP_021885271.1">
    <property type="nucleotide sequence ID" value="XM_022019628.1"/>
</dbReference>
<dbReference type="Gene3D" id="3.30.200.20">
    <property type="entry name" value="Phosphorylase Kinase, domain 1"/>
    <property type="match status" value="1"/>
</dbReference>
<protein>
    <recommendedName>
        <fullName evidence="2">Protein kinase domain-containing protein</fullName>
    </recommendedName>
</protein>
<dbReference type="PROSITE" id="PS50011">
    <property type="entry name" value="PROTEIN_KINASE_DOM"/>
    <property type="match status" value="1"/>
</dbReference>
<comment type="caution">
    <text evidence="3">The sequence shown here is derived from an EMBL/GenBank/DDBJ whole genome shotgun (WGS) entry which is preliminary data.</text>
</comment>
<dbReference type="EMBL" id="MCFF01000004">
    <property type="protein sequence ID" value="ORZ27544.1"/>
    <property type="molecule type" value="Genomic_DNA"/>
</dbReference>
<evidence type="ECO:0000259" key="2">
    <source>
        <dbReference type="PROSITE" id="PS50011"/>
    </source>
</evidence>
<dbReference type="OrthoDB" id="1738954at2759"/>
<dbReference type="GO" id="GO:0005524">
    <property type="term" value="F:ATP binding"/>
    <property type="evidence" value="ECO:0007669"/>
    <property type="project" value="InterPro"/>
</dbReference>